<dbReference type="Pfam" id="PF04749">
    <property type="entry name" value="PLAC8"/>
    <property type="match status" value="1"/>
</dbReference>
<dbReference type="InterPro" id="IPR045766">
    <property type="entry name" value="MCAfunc"/>
</dbReference>
<proteinExistence type="predicted"/>
<keyword evidence="4" id="KW-1185">Reference proteome</keyword>
<evidence type="ECO:0000313" key="4">
    <source>
        <dbReference type="Proteomes" id="UP001497444"/>
    </source>
</evidence>
<evidence type="ECO:0000259" key="2">
    <source>
        <dbReference type="Pfam" id="PF19584"/>
    </source>
</evidence>
<dbReference type="CDD" id="cd21037">
    <property type="entry name" value="MLKL_NTD"/>
    <property type="match status" value="1"/>
</dbReference>
<dbReference type="PANTHER" id="PTHR46604">
    <property type="entry name" value="PROTEIN MID1-COMPLEMENTING ACTIVITY 1"/>
    <property type="match status" value="1"/>
</dbReference>
<dbReference type="InterPro" id="IPR059179">
    <property type="entry name" value="MLKL-like_MCAfunc"/>
</dbReference>
<dbReference type="PANTHER" id="PTHR46604:SF3">
    <property type="entry name" value="PROTEIN MID1-COMPLEMENTING ACTIVITY 1"/>
    <property type="match status" value="1"/>
</dbReference>
<reference evidence="3" key="1">
    <citation type="submission" date="2024-02" db="EMBL/GenBank/DDBJ databases">
        <authorList>
            <consortium name="ELIXIR-Norway"/>
            <consortium name="Elixir Norway"/>
        </authorList>
    </citation>
    <scope>NUCLEOTIDE SEQUENCE</scope>
</reference>
<dbReference type="InterPro" id="IPR006461">
    <property type="entry name" value="PLAC_motif_containing"/>
</dbReference>
<dbReference type="Proteomes" id="UP001497444">
    <property type="component" value="Chromosome 16"/>
</dbReference>
<evidence type="ECO:0000256" key="1">
    <source>
        <dbReference type="SAM" id="Coils"/>
    </source>
</evidence>
<gene>
    <name evidence="3" type="ORF">CSSPJE1EN1_LOCUS9127</name>
</gene>
<keyword evidence="1" id="KW-0175">Coiled coil</keyword>
<feature type="domain" description="MCAfunc" evidence="2">
    <location>
        <begin position="30"/>
        <end position="171"/>
    </location>
</feature>
<dbReference type="Pfam" id="PF19584">
    <property type="entry name" value="MCAfunc"/>
    <property type="match status" value="1"/>
</dbReference>
<organism evidence="3 4">
    <name type="scientific">Sphagnum jensenii</name>
    <dbReference type="NCBI Taxonomy" id="128206"/>
    <lineage>
        <taxon>Eukaryota</taxon>
        <taxon>Viridiplantae</taxon>
        <taxon>Streptophyta</taxon>
        <taxon>Embryophyta</taxon>
        <taxon>Bryophyta</taxon>
        <taxon>Sphagnophytina</taxon>
        <taxon>Sphagnopsida</taxon>
        <taxon>Sphagnales</taxon>
        <taxon>Sphagnaceae</taxon>
        <taxon>Sphagnum</taxon>
    </lineage>
</organism>
<sequence length="405" mass="46589">MAGFFNWASWVVVGDVANVGQLAGGNAIQLIAMVIKAANHARMHKRNCRHFAQHLKLISALPEQLHNLTDVKKRPECREPLELLEQTLRKSLALVESCRDKSYLYLVAMGWVYVTKFRDYQDEIDKYLKLIPLISLVEKHRERLKAIEEDHQLYTMEEDEVKVHETLLNKKPVCELSKEGDSMRRVSRQLSRRYPGYSIEQILREENTKLQQELQHMRARMELEQCDVIEHLIDFTETAAADPEILETLMFDGVNRKKNPGLTGPSSLPVGSLTAHYNHETKDWDQSLLACCAQPCLCMEVFCFPCDIFTRIASSISDGKISQGHACNNLAFHALYGGCCCYTCCIRRKLRKRYNIEGNACGDYWAHVCCCCCAITQEWHELQIQEQMGTSRKMNPPFEQAMEDY</sequence>
<dbReference type="InterPro" id="IPR036537">
    <property type="entry name" value="Adaptor_Cbl_N_dom_sf"/>
</dbReference>
<name>A0ABP0WA05_9BRYO</name>
<dbReference type="Gene3D" id="1.20.930.20">
    <property type="entry name" value="Adaptor protein Cbl, N-terminal domain"/>
    <property type="match status" value="1"/>
</dbReference>
<accession>A0ABP0WA05</accession>
<feature type="coiled-coil region" evidence="1">
    <location>
        <begin position="200"/>
        <end position="227"/>
    </location>
</feature>
<evidence type="ECO:0000313" key="3">
    <source>
        <dbReference type="EMBL" id="CAK9263649.1"/>
    </source>
</evidence>
<protein>
    <recommendedName>
        <fullName evidence="2">MCAfunc domain-containing protein</fullName>
    </recommendedName>
</protein>
<dbReference type="EMBL" id="OZ020111">
    <property type="protein sequence ID" value="CAK9263649.1"/>
    <property type="molecule type" value="Genomic_DNA"/>
</dbReference>
<dbReference type="NCBIfam" id="TIGR01571">
    <property type="entry name" value="A_thal_Cys_rich"/>
    <property type="match status" value="1"/>
</dbReference>